<evidence type="ECO:0000256" key="5">
    <source>
        <dbReference type="ARBA" id="ARBA00023136"/>
    </source>
</evidence>
<evidence type="ECO:0000313" key="10">
    <source>
        <dbReference type="EMBL" id="MBD7988336.1"/>
    </source>
</evidence>
<feature type="transmembrane region" description="Helical" evidence="6">
    <location>
        <begin position="155"/>
        <end position="176"/>
    </location>
</feature>
<dbReference type="Gene3D" id="3.30.70.270">
    <property type="match status" value="1"/>
</dbReference>
<reference evidence="10 11" key="1">
    <citation type="submission" date="2020-08" db="EMBL/GenBank/DDBJ databases">
        <title>A Genomic Blueprint of the Chicken Gut Microbiome.</title>
        <authorList>
            <person name="Gilroy R."/>
            <person name="Ravi A."/>
            <person name="Getino M."/>
            <person name="Pursley I."/>
            <person name="Horton D.L."/>
            <person name="Alikhan N.-F."/>
            <person name="Baker D."/>
            <person name="Gharbi K."/>
            <person name="Hall N."/>
            <person name="Watson M."/>
            <person name="Adriaenssens E.M."/>
            <person name="Foster-Nyarko E."/>
            <person name="Jarju S."/>
            <person name="Secka A."/>
            <person name="Antonio M."/>
            <person name="Oren A."/>
            <person name="Chaudhuri R."/>
            <person name="La Ragione R.M."/>
            <person name="Hildebrand F."/>
            <person name="Pallen M.J."/>
        </authorList>
    </citation>
    <scope>NUCLEOTIDE SEQUENCE [LARGE SCALE GENOMIC DNA]</scope>
    <source>
        <strain evidence="10 11">Sa2BVA3</strain>
    </source>
</reference>
<evidence type="ECO:0000256" key="3">
    <source>
        <dbReference type="ARBA" id="ARBA00022692"/>
    </source>
</evidence>
<dbReference type="CDD" id="cd01949">
    <property type="entry name" value="GGDEF"/>
    <property type="match status" value="1"/>
</dbReference>
<feature type="transmembrane region" description="Helical" evidence="6">
    <location>
        <begin position="197"/>
        <end position="219"/>
    </location>
</feature>
<feature type="transmembrane region" description="Helical" evidence="6">
    <location>
        <begin position="268"/>
        <end position="290"/>
    </location>
</feature>
<dbReference type="SUPFAM" id="SSF55073">
    <property type="entry name" value="Nucleotide cyclase"/>
    <property type="match status" value="1"/>
</dbReference>
<keyword evidence="5 6" id="KW-0472">Membrane</keyword>
<evidence type="ECO:0000256" key="2">
    <source>
        <dbReference type="ARBA" id="ARBA00022475"/>
    </source>
</evidence>
<dbReference type="Pfam" id="PF08447">
    <property type="entry name" value="PAS_3"/>
    <property type="match status" value="1"/>
</dbReference>
<protein>
    <submittedName>
        <fullName evidence="10">Diguanylate cyclase</fullName>
    </submittedName>
</protein>
<accession>A0ABR8UJY4</accession>
<dbReference type="SMART" id="SM00091">
    <property type="entry name" value="PAS"/>
    <property type="match status" value="1"/>
</dbReference>
<keyword evidence="2" id="KW-1003">Cell membrane</keyword>
<feature type="domain" description="PAS" evidence="7">
    <location>
        <begin position="302"/>
        <end position="371"/>
    </location>
</feature>
<gene>
    <name evidence="10" type="ORF">H9645_09880</name>
</gene>
<dbReference type="CDD" id="cd00130">
    <property type="entry name" value="PAS"/>
    <property type="match status" value="1"/>
</dbReference>
<evidence type="ECO:0000256" key="4">
    <source>
        <dbReference type="ARBA" id="ARBA00022989"/>
    </source>
</evidence>
<feature type="transmembrane region" description="Helical" evidence="6">
    <location>
        <begin position="12"/>
        <end position="30"/>
    </location>
</feature>
<dbReference type="Pfam" id="PF00990">
    <property type="entry name" value="GGDEF"/>
    <property type="match status" value="1"/>
</dbReference>
<dbReference type="InterPro" id="IPR013655">
    <property type="entry name" value="PAS_fold_3"/>
</dbReference>
<dbReference type="InterPro" id="IPR043128">
    <property type="entry name" value="Rev_trsase/Diguanyl_cyclase"/>
</dbReference>
<feature type="transmembrane region" description="Helical" evidence="6">
    <location>
        <begin position="231"/>
        <end position="256"/>
    </location>
</feature>
<dbReference type="InterPro" id="IPR035965">
    <property type="entry name" value="PAS-like_dom_sf"/>
</dbReference>
<dbReference type="InterPro" id="IPR000160">
    <property type="entry name" value="GGDEF_dom"/>
</dbReference>
<dbReference type="InterPro" id="IPR052155">
    <property type="entry name" value="Biofilm_reg_signaling"/>
</dbReference>
<feature type="domain" description="GGDEF" evidence="9">
    <location>
        <begin position="466"/>
        <end position="597"/>
    </location>
</feature>
<dbReference type="PROSITE" id="PS50112">
    <property type="entry name" value="PAS"/>
    <property type="match status" value="1"/>
</dbReference>
<keyword evidence="4 6" id="KW-1133">Transmembrane helix</keyword>
<dbReference type="Pfam" id="PF05231">
    <property type="entry name" value="MASE1"/>
    <property type="match status" value="1"/>
</dbReference>
<dbReference type="PROSITE" id="PS50113">
    <property type="entry name" value="PAC"/>
    <property type="match status" value="1"/>
</dbReference>
<evidence type="ECO:0000259" key="7">
    <source>
        <dbReference type="PROSITE" id="PS50112"/>
    </source>
</evidence>
<dbReference type="InterPro" id="IPR029787">
    <property type="entry name" value="Nucleotide_cyclase"/>
</dbReference>
<feature type="domain" description="PAC" evidence="8">
    <location>
        <begin position="374"/>
        <end position="427"/>
    </location>
</feature>
<dbReference type="InterPro" id="IPR000700">
    <property type="entry name" value="PAS-assoc_C"/>
</dbReference>
<dbReference type="NCBIfam" id="TIGR00254">
    <property type="entry name" value="GGDEF"/>
    <property type="match status" value="1"/>
</dbReference>
<dbReference type="PANTHER" id="PTHR44757">
    <property type="entry name" value="DIGUANYLATE CYCLASE DGCP"/>
    <property type="match status" value="1"/>
</dbReference>
<organism evidence="10 11">
    <name type="scientific">Luteimonas colneyensis</name>
    <dbReference type="NCBI Taxonomy" id="2762230"/>
    <lineage>
        <taxon>Bacteria</taxon>
        <taxon>Pseudomonadati</taxon>
        <taxon>Pseudomonadota</taxon>
        <taxon>Gammaproteobacteria</taxon>
        <taxon>Lysobacterales</taxon>
        <taxon>Lysobacteraceae</taxon>
        <taxon>Luteimonas</taxon>
    </lineage>
</organism>
<dbReference type="InterPro" id="IPR001610">
    <property type="entry name" value="PAC"/>
</dbReference>
<dbReference type="SMART" id="SM00086">
    <property type="entry name" value="PAC"/>
    <property type="match status" value="1"/>
</dbReference>
<dbReference type="InterPro" id="IPR000014">
    <property type="entry name" value="PAS"/>
</dbReference>
<evidence type="ECO:0000313" key="11">
    <source>
        <dbReference type="Proteomes" id="UP000647183"/>
    </source>
</evidence>
<dbReference type="InterPro" id="IPR007895">
    <property type="entry name" value="MASE1"/>
</dbReference>
<dbReference type="EMBL" id="JACSQJ010000005">
    <property type="protein sequence ID" value="MBD7988336.1"/>
    <property type="molecule type" value="Genomic_DNA"/>
</dbReference>
<feature type="transmembrane region" description="Helical" evidence="6">
    <location>
        <begin position="36"/>
        <end position="54"/>
    </location>
</feature>
<name>A0ABR8UJY4_9GAMM</name>
<sequence>MPRPPTPPRRCWADAPLLAILVAGSAWLSLTLARGPGELSGIWIGSGLLAGWLLSRPTRRWPGYVAATLAADAGARLLVGDAPGYALVIASCNATEALLLAGIVRRHVPDVRAPKDWMAMGGLATAATLLACAVSGTAAAAVAHLLHGQDFRMALLGWYAAHVVGMVIVATTTLVMQRGGLGLFLEKGRRGSLVATMALLVAVAVTVFLTSLPLLFLAYPPLLLVATRHDFAGVALGVIVLGLVGGIATHLGHGPLWLQEGLDDHGRIALLQIFLAGGCLMTIPMCLATAERNRLTRHLADSERRYRMLADHSHDVIARIRADGERLYVSPSVAELLGWQPAQMLGSRWDLMHPDDRPRQQQAMAEVLDTGHPRTDVYRLRHRDGHYVWVEAVARCLPADDDANALDVMLSVRDITRRKEAEEALAESRRELERMSRTDPLTGLANRRQLDERLAQALARLGRGGPPVALLYLDVDHFKQVNDSLGHAAGDALLRELARRLRESVRVTDLVARPGGDEFVLMLEDPGPAGAETVARKVLEATQVPIEAEGTTLVVGTSIGIACARRPVESASLMARADAALYVAKRAGRNRYHVDAGG</sequence>
<evidence type="ECO:0000259" key="8">
    <source>
        <dbReference type="PROSITE" id="PS50113"/>
    </source>
</evidence>
<dbReference type="RefSeq" id="WP_191729539.1">
    <property type="nucleotide sequence ID" value="NZ_JACSQJ010000005.1"/>
</dbReference>
<dbReference type="SUPFAM" id="SSF55785">
    <property type="entry name" value="PYP-like sensor domain (PAS domain)"/>
    <property type="match status" value="1"/>
</dbReference>
<dbReference type="PROSITE" id="PS50887">
    <property type="entry name" value="GGDEF"/>
    <property type="match status" value="1"/>
</dbReference>
<dbReference type="Gene3D" id="3.30.450.20">
    <property type="entry name" value="PAS domain"/>
    <property type="match status" value="1"/>
</dbReference>
<comment type="subcellular location">
    <subcellularLocation>
        <location evidence="1">Cell membrane</location>
        <topology evidence="1">Multi-pass membrane protein</topology>
    </subcellularLocation>
</comment>
<dbReference type="PANTHER" id="PTHR44757:SF2">
    <property type="entry name" value="BIOFILM ARCHITECTURE MAINTENANCE PROTEIN MBAA"/>
    <property type="match status" value="1"/>
</dbReference>
<evidence type="ECO:0000256" key="6">
    <source>
        <dbReference type="SAM" id="Phobius"/>
    </source>
</evidence>
<feature type="transmembrane region" description="Helical" evidence="6">
    <location>
        <begin position="117"/>
        <end position="143"/>
    </location>
</feature>
<dbReference type="SMART" id="SM00267">
    <property type="entry name" value="GGDEF"/>
    <property type="match status" value="1"/>
</dbReference>
<evidence type="ECO:0000256" key="1">
    <source>
        <dbReference type="ARBA" id="ARBA00004651"/>
    </source>
</evidence>
<comment type="caution">
    <text evidence="10">The sequence shown here is derived from an EMBL/GenBank/DDBJ whole genome shotgun (WGS) entry which is preliminary data.</text>
</comment>
<dbReference type="NCBIfam" id="TIGR00229">
    <property type="entry name" value="sensory_box"/>
    <property type="match status" value="1"/>
</dbReference>
<keyword evidence="3 6" id="KW-0812">Transmembrane</keyword>
<evidence type="ECO:0000259" key="9">
    <source>
        <dbReference type="PROSITE" id="PS50887"/>
    </source>
</evidence>
<keyword evidence="11" id="KW-1185">Reference proteome</keyword>
<proteinExistence type="predicted"/>
<dbReference type="Proteomes" id="UP000647183">
    <property type="component" value="Unassembled WGS sequence"/>
</dbReference>